<dbReference type="InterPro" id="IPR029068">
    <property type="entry name" value="Glyas_Bleomycin-R_OHBP_Dase"/>
</dbReference>
<dbReference type="InterPro" id="IPR037523">
    <property type="entry name" value="VOC_core"/>
</dbReference>
<protein>
    <recommendedName>
        <fullName evidence="2">VOC domain-containing protein</fullName>
    </recommendedName>
</protein>
<evidence type="ECO:0000256" key="1">
    <source>
        <dbReference type="SAM" id="MobiDB-lite"/>
    </source>
</evidence>
<accession>A0A1H9YQT1</accession>
<feature type="region of interest" description="Disordered" evidence="1">
    <location>
        <begin position="1"/>
        <end position="23"/>
    </location>
</feature>
<sequence length="140" mass="14349">MSPPVPGGPPNDVPTERNPVPSTVTPMIITHDLERLARFYAGVTGATEASRTPDGGPTFYLGLRIGDSELGIVADDSVEGAPAGRVLLSVEVPDVDAALSRVASLGGQAPAPANDMPWGQRVAHVKDPDGNAVNLTTTSA</sequence>
<organism evidence="3 4">
    <name type="scientific">Geodermatophilus poikilotrophus</name>
    <dbReference type="NCBI Taxonomy" id="1333667"/>
    <lineage>
        <taxon>Bacteria</taxon>
        <taxon>Bacillati</taxon>
        <taxon>Actinomycetota</taxon>
        <taxon>Actinomycetes</taxon>
        <taxon>Geodermatophilales</taxon>
        <taxon>Geodermatophilaceae</taxon>
        <taxon>Geodermatophilus</taxon>
    </lineage>
</organism>
<dbReference type="InterPro" id="IPR004360">
    <property type="entry name" value="Glyas_Fos-R_dOase_dom"/>
</dbReference>
<dbReference type="Gene3D" id="3.10.180.10">
    <property type="entry name" value="2,3-Dihydroxybiphenyl 1,2-Dioxygenase, domain 1"/>
    <property type="match status" value="1"/>
</dbReference>
<evidence type="ECO:0000259" key="2">
    <source>
        <dbReference type="PROSITE" id="PS51819"/>
    </source>
</evidence>
<dbReference type="AlphaFoldDB" id="A0A1H9YQT1"/>
<reference evidence="4" key="1">
    <citation type="submission" date="2016-10" db="EMBL/GenBank/DDBJ databases">
        <authorList>
            <person name="Varghese N."/>
            <person name="Submissions S."/>
        </authorList>
    </citation>
    <scope>NUCLEOTIDE SEQUENCE [LARGE SCALE GENOMIC DNA]</scope>
    <source>
        <strain evidence="4">DSM 44209</strain>
    </source>
</reference>
<name>A0A1H9YQT1_9ACTN</name>
<dbReference type="Proteomes" id="UP000198507">
    <property type="component" value="Unassembled WGS sequence"/>
</dbReference>
<feature type="region of interest" description="Disordered" evidence="1">
    <location>
        <begin position="107"/>
        <end position="140"/>
    </location>
</feature>
<dbReference type="SUPFAM" id="SSF54593">
    <property type="entry name" value="Glyoxalase/Bleomycin resistance protein/Dihydroxybiphenyl dioxygenase"/>
    <property type="match status" value="1"/>
</dbReference>
<dbReference type="Pfam" id="PF00903">
    <property type="entry name" value="Glyoxalase"/>
    <property type="match status" value="1"/>
</dbReference>
<keyword evidence="4" id="KW-1185">Reference proteome</keyword>
<dbReference type="OrthoDB" id="9798201at2"/>
<dbReference type="InterPro" id="IPR052164">
    <property type="entry name" value="Anthracycline_SecMetBiosynth"/>
</dbReference>
<dbReference type="EMBL" id="FOIE01000001">
    <property type="protein sequence ID" value="SES71438.1"/>
    <property type="molecule type" value="Genomic_DNA"/>
</dbReference>
<evidence type="ECO:0000313" key="3">
    <source>
        <dbReference type="EMBL" id="SES71438.1"/>
    </source>
</evidence>
<dbReference type="PANTHER" id="PTHR33993">
    <property type="entry name" value="GLYOXALASE-RELATED"/>
    <property type="match status" value="1"/>
</dbReference>
<dbReference type="PROSITE" id="PS51819">
    <property type="entry name" value="VOC"/>
    <property type="match status" value="1"/>
</dbReference>
<gene>
    <name evidence="3" type="ORF">SAMN04488546_0235</name>
</gene>
<feature type="compositionally biased region" description="Pro residues" evidence="1">
    <location>
        <begin position="1"/>
        <end position="12"/>
    </location>
</feature>
<proteinExistence type="predicted"/>
<feature type="domain" description="VOC" evidence="2">
    <location>
        <begin position="20"/>
        <end position="138"/>
    </location>
</feature>
<evidence type="ECO:0000313" key="4">
    <source>
        <dbReference type="Proteomes" id="UP000198507"/>
    </source>
</evidence>